<accession>A0ABW2JRW0</accession>
<name>A0ABW2JRW0_9ACTN</name>
<dbReference type="RefSeq" id="WP_381837366.1">
    <property type="nucleotide sequence ID" value="NZ_JBHTCF010000018.1"/>
</dbReference>
<dbReference type="EMBL" id="JBHTCF010000018">
    <property type="protein sequence ID" value="MFC7308925.1"/>
    <property type="molecule type" value="Genomic_DNA"/>
</dbReference>
<dbReference type="Proteomes" id="UP001596523">
    <property type="component" value="Unassembled WGS sequence"/>
</dbReference>
<proteinExistence type="predicted"/>
<evidence type="ECO:0000313" key="2">
    <source>
        <dbReference type="Proteomes" id="UP001596523"/>
    </source>
</evidence>
<organism evidence="1 2">
    <name type="scientific">Streptomyces monticola</name>
    <dbReference type="NCBI Taxonomy" id="2666263"/>
    <lineage>
        <taxon>Bacteria</taxon>
        <taxon>Bacillati</taxon>
        <taxon>Actinomycetota</taxon>
        <taxon>Actinomycetes</taxon>
        <taxon>Kitasatosporales</taxon>
        <taxon>Streptomycetaceae</taxon>
        <taxon>Streptomyces</taxon>
    </lineage>
</organism>
<protein>
    <submittedName>
        <fullName evidence="1">Uncharacterized protein</fullName>
    </submittedName>
</protein>
<sequence length="119" mass="12741">MCQNSGVQVAELSEQLESFEEMLSQVEVARVVVREILDDAAAGEQVARAAAGPREAEAVSPIGVTTVPQWEPGMETSVLPSSYRDIMEGLQAAGRPMRSKAVSVAIGWGEGPRRWSRSG</sequence>
<evidence type="ECO:0000313" key="1">
    <source>
        <dbReference type="EMBL" id="MFC7308925.1"/>
    </source>
</evidence>
<gene>
    <name evidence="1" type="ORF">ACFQVC_32540</name>
</gene>
<reference evidence="2" key="1">
    <citation type="journal article" date="2019" name="Int. J. Syst. Evol. Microbiol.">
        <title>The Global Catalogue of Microorganisms (GCM) 10K type strain sequencing project: providing services to taxonomists for standard genome sequencing and annotation.</title>
        <authorList>
            <consortium name="The Broad Institute Genomics Platform"/>
            <consortium name="The Broad Institute Genome Sequencing Center for Infectious Disease"/>
            <person name="Wu L."/>
            <person name="Ma J."/>
        </authorList>
    </citation>
    <scope>NUCLEOTIDE SEQUENCE [LARGE SCALE GENOMIC DNA]</scope>
    <source>
        <strain evidence="2">SYNS20</strain>
    </source>
</reference>
<keyword evidence="2" id="KW-1185">Reference proteome</keyword>
<comment type="caution">
    <text evidence="1">The sequence shown here is derived from an EMBL/GenBank/DDBJ whole genome shotgun (WGS) entry which is preliminary data.</text>
</comment>